<dbReference type="InterPro" id="IPR036116">
    <property type="entry name" value="FN3_sf"/>
</dbReference>
<feature type="transmembrane region" description="Helical" evidence="10">
    <location>
        <begin position="988"/>
        <end position="1012"/>
    </location>
</feature>
<keyword evidence="8" id="KW-0393">Immunoglobulin domain</keyword>
<evidence type="ECO:0000256" key="6">
    <source>
        <dbReference type="ARBA" id="ARBA00023136"/>
    </source>
</evidence>
<dbReference type="Proteomes" id="UP000274131">
    <property type="component" value="Unassembled WGS sequence"/>
</dbReference>
<dbReference type="STRING" id="51028.A0A0N4VDP2"/>
<reference evidence="13 14" key="2">
    <citation type="submission" date="2018-10" db="EMBL/GenBank/DDBJ databases">
        <authorList>
            <consortium name="Pathogen Informatics"/>
        </authorList>
    </citation>
    <scope>NUCLEOTIDE SEQUENCE [LARGE SCALE GENOMIC DNA]</scope>
</reference>
<dbReference type="InterPro" id="IPR003599">
    <property type="entry name" value="Ig_sub"/>
</dbReference>
<evidence type="ECO:0000256" key="8">
    <source>
        <dbReference type="ARBA" id="ARBA00023319"/>
    </source>
</evidence>
<dbReference type="InterPro" id="IPR013783">
    <property type="entry name" value="Ig-like_fold"/>
</dbReference>
<dbReference type="CDD" id="cd00063">
    <property type="entry name" value="FN3"/>
    <property type="match status" value="4"/>
</dbReference>
<dbReference type="PROSITE" id="PS50835">
    <property type="entry name" value="IG_LIKE"/>
    <property type="match status" value="4"/>
</dbReference>
<accession>A0A0N4VDP2</accession>
<keyword evidence="5 10" id="KW-1133">Transmembrane helix</keyword>
<dbReference type="SMART" id="SM00409">
    <property type="entry name" value="IG"/>
    <property type="match status" value="4"/>
</dbReference>
<dbReference type="FunFam" id="2.60.40.10:FF:000035">
    <property type="entry name" value="Contactin 1"/>
    <property type="match status" value="1"/>
</dbReference>
<evidence type="ECO:0000256" key="2">
    <source>
        <dbReference type="ARBA" id="ARBA00022692"/>
    </source>
</evidence>
<dbReference type="SUPFAM" id="SSF49265">
    <property type="entry name" value="Fibronectin type III"/>
    <property type="match status" value="2"/>
</dbReference>
<feature type="domain" description="Fibronectin type-III" evidence="12">
    <location>
        <begin position="632"/>
        <end position="766"/>
    </location>
</feature>
<feature type="domain" description="Ig-like" evidence="11">
    <location>
        <begin position="318"/>
        <end position="406"/>
    </location>
</feature>
<dbReference type="WBParaSite" id="EVEC_0000873301-mRNA-1">
    <property type="protein sequence ID" value="EVEC_0000873301-mRNA-1"/>
    <property type="gene ID" value="EVEC_0000873301"/>
</dbReference>
<dbReference type="PANTHER" id="PTHR13817:SF73">
    <property type="entry name" value="FIBRONECTIN TYPE-III DOMAIN-CONTAINING PROTEIN"/>
    <property type="match status" value="1"/>
</dbReference>
<keyword evidence="6 10" id="KW-0472">Membrane</keyword>
<gene>
    <name evidence="13" type="ORF">EVEC_LOCUS8217</name>
</gene>
<evidence type="ECO:0000313" key="15">
    <source>
        <dbReference type="WBParaSite" id="EVEC_0000873301-mRNA-1"/>
    </source>
</evidence>
<dbReference type="PANTHER" id="PTHR13817">
    <property type="entry name" value="TITIN"/>
    <property type="match status" value="1"/>
</dbReference>
<dbReference type="Gene3D" id="2.60.40.10">
    <property type="entry name" value="Immunoglobulins"/>
    <property type="match status" value="8"/>
</dbReference>
<comment type="subcellular location">
    <subcellularLocation>
        <location evidence="1">Membrane</location>
        <topology evidence="1">Single-pass type I membrane protein</topology>
    </subcellularLocation>
</comment>
<evidence type="ECO:0000313" key="14">
    <source>
        <dbReference type="Proteomes" id="UP000274131"/>
    </source>
</evidence>
<protein>
    <submittedName>
        <fullName evidence="15">Immunoglobulin domain protein</fullName>
    </submittedName>
</protein>
<keyword evidence="14" id="KW-1185">Reference proteome</keyword>
<evidence type="ECO:0000259" key="12">
    <source>
        <dbReference type="PROSITE" id="PS50853"/>
    </source>
</evidence>
<evidence type="ECO:0000256" key="5">
    <source>
        <dbReference type="ARBA" id="ARBA00022989"/>
    </source>
</evidence>
<feature type="transmembrane region" description="Helical" evidence="10">
    <location>
        <begin position="7"/>
        <end position="27"/>
    </location>
</feature>
<dbReference type="InterPro" id="IPR026966">
    <property type="entry name" value="Neurofascin/L1/NrCAM_C"/>
</dbReference>
<dbReference type="OrthoDB" id="6244967at2759"/>
<feature type="domain" description="Ig-like" evidence="11">
    <location>
        <begin position="31"/>
        <end position="117"/>
    </location>
</feature>
<feature type="region of interest" description="Disordered" evidence="9">
    <location>
        <begin position="1021"/>
        <end position="1086"/>
    </location>
</feature>
<feature type="domain" description="Ig-like" evidence="11">
    <location>
        <begin position="221"/>
        <end position="309"/>
    </location>
</feature>
<feature type="domain" description="Fibronectin type-III" evidence="12">
    <location>
        <begin position="770"/>
        <end position="874"/>
    </location>
</feature>
<evidence type="ECO:0000256" key="7">
    <source>
        <dbReference type="ARBA" id="ARBA00023157"/>
    </source>
</evidence>
<feature type="domain" description="Ig-like" evidence="11">
    <location>
        <begin position="122"/>
        <end position="203"/>
    </location>
</feature>
<evidence type="ECO:0000256" key="1">
    <source>
        <dbReference type="ARBA" id="ARBA00004479"/>
    </source>
</evidence>
<dbReference type="SMART" id="SM00060">
    <property type="entry name" value="FN3"/>
    <property type="match status" value="4"/>
</dbReference>
<feature type="compositionally biased region" description="Basic and acidic residues" evidence="9">
    <location>
        <begin position="1036"/>
        <end position="1055"/>
    </location>
</feature>
<evidence type="ECO:0000256" key="10">
    <source>
        <dbReference type="SAM" id="Phobius"/>
    </source>
</evidence>
<dbReference type="GO" id="GO:0007155">
    <property type="term" value="P:cell adhesion"/>
    <property type="evidence" value="ECO:0007669"/>
    <property type="project" value="UniProtKB-KW"/>
</dbReference>
<name>A0A0N4VDP2_ENTVE</name>
<keyword evidence="4" id="KW-0130">Cell adhesion</keyword>
<evidence type="ECO:0000256" key="4">
    <source>
        <dbReference type="ARBA" id="ARBA00022889"/>
    </source>
</evidence>
<evidence type="ECO:0000256" key="3">
    <source>
        <dbReference type="ARBA" id="ARBA00022737"/>
    </source>
</evidence>
<evidence type="ECO:0000256" key="9">
    <source>
        <dbReference type="SAM" id="MobiDB-lite"/>
    </source>
</evidence>
<dbReference type="GO" id="GO:0016020">
    <property type="term" value="C:membrane"/>
    <property type="evidence" value="ECO:0007669"/>
    <property type="project" value="UniProtKB-SubCell"/>
</dbReference>
<dbReference type="InterPro" id="IPR003961">
    <property type="entry name" value="FN3_dom"/>
</dbReference>
<dbReference type="PROSITE" id="PS50853">
    <property type="entry name" value="FN3"/>
    <property type="match status" value="3"/>
</dbReference>
<sequence>MHLVDRVCVGVVGLTLVIISALVATMGKISPTEQYVSPSSVVAFLGTSQKLYCLFSGRPLPEPNWLHNGTQISKDDPNFDFENYGKTITFNVTMESAGRYDCRFNQHLDIDRTFDVTVQAKPYWETGPPLSVNTSEEETVTFVCGAKGIPPPKIEFLKNGVLIPNNTDRIVIEGNKLRIFGVKKSTVTGNHGDNAVYQCRATNEHGLLWANFPLRIYSQAPELESDSGTVSVVKGKNARLSCRFAASPKPNITWESPRLEVVESEQRISEESPNVGILEIRNVGDAAAGDYDCIAVNKYGRNSSRVTLVVREATRLAPFSKEMEKVMAGKDLKLPCKANHDPHLEVKYEWLVNNETLPEQDLASGHYRIDGDHTLHIIGVSRNDAASYTCVAMTDLDAVRGSLRVDVDDVPKPMHQVSAKCEDGSLATVAFIYYEELKTDSPITEIWAQYRIDSESDDVAAWQTYPTPMLVEDHYKIEDESKQIRGEMKISLKPFGKYQFRVFGRNNIGDGKPIMAKDTCETAPKRPDKNPDEVLVKGVRPDRLLVSWKPMQREDWNGKNFHYLVKHRKPNSEKWNETEVQNPFADHAFVDVPGKADEPYEVQVAAVNELGSSQISPKTVEAHSGEGGPNYTPTGFKVKKVGSTSVTFAWDPVLPSSVHGNLAGIKVTYKPLQDEAETDGEVEANEVAQSQTRNTRHLKASRRKRAAIYEEDYDDAPRTVIVGPEKVEYTVEGFRPGTLYEAKISVFNNQMDGVPSEAITFRTEEGVPTQVRDLEAFPTNSRKADERGVVIVRWGEPRRAHGKILKYLVEACRVEGDNGIRRDKCLTTEREPSKFSARLTDLEYELLYRIIVSGVTAIGRGDPNSYDVKTLPKDFGEQLHPVVASFGAEAGKSYVDVVVTPGKFEDQEKRPVGDRFYVEHAKEGANDYQRTEVSGEDLRGRIEELEPGTTYEVRTVSQYSDESGNIVETTSPSTKVRTAGAAPYSAKIWLLLLIILVILLVFCILCIICIAARRRGAKYPVSEKERQQGRIPILPGEKERGFGEYMKPEDDEKRSLTGGSKAESETDSMAEYGDADPGRFTEDGSFIGQYVPNKTLVSTSTTGKADRESASTFV</sequence>
<dbReference type="EMBL" id="UXUI01009320">
    <property type="protein sequence ID" value="VDD93466.1"/>
    <property type="molecule type" value="Genomic_DNA"/>
</dbReference>
<dbReference type="FunFam" id="2.60.40.10:FF:000032">
    <property type="entry name" value="palladin isoform X1"/>
    <property type="match status" value="1"/>
</dbReference>
<keyword evidence="2 10" id="KW-0812">Transmembrane</keyword>
<dbReference type="Pfam" id="PF00041">
    <property type="entry name" value="fn3"/>
    <property type="match status" value="1"/>
</dbReference>
<dbReference type="CDD" id="cd00096">
    <property type="entry name" value="Ig"/>
    <property type="match status" value="1"/>
</dbReference>
<feature type="region of interest" description="Disordered" evidence="9">
    <location>
        <begin position="678"/>
        <end position="699"/>
    </location>
</feature>
<dbReference type="InterPro" id="IPR036179">
    <property type="entry name" value="Ig-like_dom_sf"/>
</dbReference>
<dbReference type="Pfam" id="PF13927">
    <property type="entry name" value="Ig_3"/>
    <property type="match status" value="2"/>
</dbReference>
<dbReference type="Pfam" id="PF13882">
    <property type="entry name" value="Bravo_FIGEY"/>
    <property type="match status" value="1"/>
</dbReference>
<dbReference type="InterPro" id="IPR013098">
    <property type="entry name" value="Ig_I-set"/>
</dbReference>
<dbReference type="SMART" id="SM00408">
    <property type="entry name" value="IGc2"/>
    <property type="match status" value="4"/>
</dbReference>
<organism evidence="15">
    <name type="scientific">Enterobius vermicularis</name>
    <name type="common">Human pinworm</name>
    <dbReference type="NCBI Taxonomy" id="51028"/>
    <lineage>
        <taxon>Eukaryota</taxon>
        <taxon>Metazoa</taxon>
        <taxon>Ecdysozoa</taxon>
        <taxon>Nematoda</taxon>
        <taxon>Chromadorea</taxon>
        <taxon>Rhabditida</taxon>
        <taxon>Spirurina</taxon>
        <taxon>Oxyuridomorpha</taxon>
        <taxon>Oxyuroidea</taxon>
        <taxon>Oxyuridae</taxon>
        <taxon>Enterobius</taxon>
    </lineage>
</organism>
<dbReference type="AlphaFoldDB" id="A0A0N4VDP2"/>
<evidence type="ECO:0000313" key="13">
    <source>
        <dbReference type="EMBL" id="VDD93466.1"/>
    </source>
</evidence>
<dbReference type="InterPro" id="IPR007110">
    <property type="entry name" value="Ig-like_dom"/>
</dbReference>
<keyword evidence="7" id="KW-1015">Disulfide bond</keyword>
<dbReference type="SUPFAM" id="SSF48726">
    <property type="entry name" value="Immunoglobulin"/>
    <property type="match status" value="3"/>
</dbReference>
<proteinExistence type="predicted"/>
<keyword evidence="3" id="KW-0677">Repeat</keyword>
<dbReference type="InterPro" id="IPR050964">
    <property type="entry name" value="Striated_Muscle_Regulatory"/>
</dbReference>
<reference evidence="15" key="1">
    <citation type="submission" date="2017-02" db="UniProtKB">
        <authorList>
            <consortium name="WormBaseParasite"/>
        </authorList>
    </citation>
    <scope>IDENTIFICATION</scope>
</reference>
<feature type="domain" description="Fibronectin type-III" evidence="12">
    <location>
        <begin position="530"/>
        <end position="627"/>
    </location>
</feature>
<dbReference type="InterPro" id="IPR003598">
    <property type="entry name" value="Ig_sub2"/>
</dbReference>
<evidence type="ECO:0000259" key="11">
    <source>
        <dbReference type="PROSITE" id="PS50835"/>
    </source>
</evidence>
<dbReference type="Pfam" id="PF07679">
    <property type="entry name" value="I-set"/>
    <property type="match status" value="1"/>
</dbReference>